<comment type="caution">
    <text evidence="2">The sequence shown here is derived from an EMBL/GenBank/DDBJ whole genome shotgun (WGS) entry which is preliminary data.</text>
</comment>
<dbReference type="HOGENOM" id="CLU_020336_12_0_9"/>
<evidence type="ECO:0000259" key="1">
    <source>
        <dbReference type="Pfam" id="PF00561"/>
    </source>
</evidence>
<sequence length="264" mass="30379">MLNEKSFITNDGIRIAYYDTEKGKQPVLAIPGIGSTAILWEEVAKLFAADYRFIVIDPRNQGRSQRTYKGQRISRHAADLKELITKLNLKDIIAIGNSMGAANIWAYVSLFGYDRLHAIIDLDQPPKMIRDSSWEYGFKDLTWQNYPDYLKADLGNGIYAHINDEMFKEAKIEAQKHPYNAEENYLCRIDHAEQDWRDVLTDLKIPMLVLAGQNSPFFDYHFAFAMEKLNEIISAKVIKDCGHLIQAEQPSSMHKEVMNFLKNI</sequence>
<protein>
    <submittedName>
        <fullName evidence="2">Halo peroxidase</fullName>
    </submittedName>
</protein>
<dbReference type="Pfam" id="PF00561">
    <property type="entry name" value="Abhydrolase_1"/>
    <property type="match status" value="1"/>
</dbReference>
<dbReference type="PATRIC" id="fig|1218493.3.peg.1111"/>
<dbReference type="SUPFAM" id="SSF53474">
    <property type="entry name" value="alpha/beta-Hydrolases"/>
    <property type="match status" value="1"/>
</dbReference>
<dbReference type="OrthoDB" id="9805423at2"/>
<dbReference type="Gene3D" id="3.40.50.1820">
    <property type="entry name" value="alpha/beta hydrolase"/>
    <property type="match status" value="1"/>
</dbReference>
<dbReference type="PANTHER" id="PTHR43798">
    <property type="entry name" value="MONOACYLGLYCEROL LIPASE"/>
    <property type="match status" value="1"/>
</dbReference>
<keyword evidence="2" id="KW-0560">Oxidoreductase</keyword>
<evidence type="ECO:0000313" key="2">
    <source>
        <dbReference type="EMBL" id="KJY55423.1"/>
    </source>
</evidence>
<name>A0A0F4LAX1_9LACO</name>
<dbReference type="RefSeq" id="WP_045928150.1">
    <property type="nucleotide sequence ID" value="NZ_JBHSZS010000025.1"/>
</dbReference>
<dbReference type="GO" id="GO:0016020">
    <property type="term" value="C:membrane"/>
    <property type="evidence" value="ECO:0007669"/>
    <property type="project" value="TreeGrafter"/>
</dbReference>
<dbReference type="InterPro" id="IPR000073">
    <property type="entry name" value="AB_hydrolase_1"/>
</dbReference>
<dbReference type="EMBL" id="JXBY01000019">
    <property type="protein sequence ID" value="KJY55423.1"/>
    <property type="molecule type" value="Genomic_DNA"/>
</dbReference>
<evidence type="ECO:0000313" key="3">
    <source>
        <dbReference type="Proteomes" id="UP000033533"/>
    </source>
</evidence>
<dbReference type="GO" id="GO:0004601">
    <property type="term" value="F:peroxidase activity"/>
    <property type="evidence" value="ECO:0007669"/>
    <property type="project" value="UniProtKB-KW"/>
</dbReference>
<dbReference type="PANTHER" id="PTHR43798:SF33">
    <property type="entry name" value="HYDROLASE, PUTATIVE (AFU_ORTHOLOGUE AFUA_2G14860)-RELATED"/>
    <property type="match status" value="1"/>
</dbReference>
<reference evidence="2 3" key="1">
    <citation type="submission" date="2014-12" db="EMBL/GenBank/DDBJ databases">
        <title>Comparative genomics of the lactic acid bacteria isolated from the honey bee gut.</title>
        <authorList>
            <person name="Ellegaard K.M."/>
            <person name="Tamarit D."/>
            <person name="Javelind E."/>
            <person name="Olofsson T."/>
            <person name="Andersson S.G."/>
            <person name="Vasquez A."/>
        </authorList>
    </citation>
    <scope>NUCLEOTIDE SEQUENCE [LARGE SCALE GENOMIC DNA]</scope>
    <source>
        <strain evidence="2 3">Biut2</strain>
    </source>
</reference>
<feature type="domain" description="AB hydrolase-1" evidence="1">
    <location>
        <begin position="26"/>
        <end position="131"/>
    </location>
</feature>
<dbReference type="Proteomes" id="UP000033533">
    <property type="component" value="Unassembled WGS sequence"/>
</dbReference>
<keyword evidence="2" id="KW-0575">Peroxidase</keyword>
<dbReference type="STRING" id="1218493.JF76_10600"/>
<proteinExistence type="predicted"/>
<organism evidence="2 3">
    <name type="scientific">Lactobacillus kullabergensis</name>
    <dbReference type="NCBI Taxonomy" id="1218493"/>
    <lineage>
        <taxon>Bacteria</taxon>
        <taxon>Bacillati</taxon>
        <taxon>Bacillota</taxon>
        <taxon>Bacilli</taxon>
        <taxon>Lactobacillales</taxon>
        <taxon>Lactobacillaceae</taxon>
        <taxon>Lactobacillus</taxon>
    </lineage>
</organism>
<accession>A0A0F4LAX1</accession>
<dbReference type="AlphaFoldDB" id="A0A0F4LAX1"/>
<gene>
    <name evidence="2" type="primary">hpo</name>
    <name evidence="2" type="ORF">JF76_10600</name>
</gene>
<dbReference type="InterPro" id="IPR029058">
    <property type="entry name" value="AB_hydrolase_fold"/>
</dbReference>
<dbReference type="InterPro" id="IPR050266">
    <property type="entry name" value="AB_hydrolase_sf"/>
</dbReference>